<evidence type="ECO:0000256" key="1">
    <source>
        <dbReference type="SAM" id="Coils"/>
    </source>
</evidence>
<keyword evidence="4" id="KW-1185">Reference proteome</keyword>
<evidence type="ECO:0000256" key="2">
    <source>
        <dbReference type="SAM" id="MobiDB-lite"/>
    </source>
</evidence>
<dbReference type="Proteomes" id="UP001221413">
    <property type="component" value="Unassembled WGS sequence"/>
</dbReference>
<proteinExistence type="predicted"/>
<dbReference type="AlphaFoldDB" id="A0AAD6J0I4"/>
<protein>
    <submittedName>
        <fullName evidence="3">Uncharacterized protein</fullName>
    </submittedName>
</protein>
<comment type="caution">
    <text evidence="3">The sequence shown here is derived from an EMBL/GenBank/DDBJ whole genome shotgun (WGS) entry which is preliminary data.</text>
</comment>
<reference evidence="3" key="1">
    <citation type="submission" date="2023-01" db="EMBL/GenBank/DDBJ databases">
        <title>The chitinases involved in constricting ring structure development in the nematode-trapping fungus Drechslerella dactyloides.</title>
        <authorList>
            <person name="Wang R."/>
            <person name="Zhang L."/>
            <person name="Tang P."/>
            <person name="Li S."/>
            <person name="Liang L."/>
        </authorList>
    </citation>
    <scope>NUCLEOTIDE SEQUENCE</scope>
    <source>
        <strain evidence="3">YMF1.00031</strain>
    </source>
</reference>
<feature type="region of interest" description="Disordered" evidence="2">
    <location>
        <begin position="18"/>
        <end position="37"/>
    </location>
</feature>
<evidence type="ECO:0000313" key="4">
    <source>
        <dbReference type="Proteomes" id="UP001221413"/>
    </source>
</evidence>
<evidence type="ECO:0000313" key="3">
    <source>
        <dbReference type="EMBL" id="KAJ6261692.1"/>
    </source>
</evidence>
<sequence length="483" mass="54862">MLRQDGYLIANMNEHEKEQARLRKENEERAKKTAEDLTSRWTEEDVKIADSVHNFQNEGEKFRTQCKEFLARFDGYTAKLHEIPRQVTQAVESLGEGLRHLRTVAADLSGDYDAVTACAADEDIGLRQDDQEFKNLSEDAQEALKRRQSIANSLTLANDMIKKTEATATTCFQTLTDLHAKVTELEAADATTLDRDLRQFSKKVIAEICVFETDVYRDQELQYAVEQTLERQCKALKSTKKKLSRVEFIRDFVKSRTPIDMIARVQLRVMGIPETESYEDGVEILQEEIEKTKKELVRLKHHIGLLNGSRHTLEDLDVLAEKLDRRTNELLGQTSEVLAQIRPQEKGFGEVWKSARTLKILISGAATGSICKDDYVQGVLRVCSVTLFHEKLQGDAKEIWESIVKGYEGMEMSQEVKKLVDNTWEHIENCNGPIGVELRRQKEAAAQAKRKAKELAALDDMLADLTLHAPPATNSKMPARFPV</sequence>
<keyword evidence="1" id="KW-0175">Coiled coil</keyword>
<organism evidence="3 4">
    <name type="scientific">Drechslerella dactyloides</name>
    <name type="common">Nematode-trapping fungus</name>
    <name type="synonym">Arthrobotrys dactyloides</name>
    <dbReference type="NCBI Taxonomy" id="74499"/>
    <lineage>
        <taxon>Eukaryota</taxon>
        <taxon>Fungi</taxon>
        <taxon>Dikarya</taxon>
        <taxon>Ascomycota</taxon>
        <taxon>Pezizomycotina</taxon>
        <taxon>Orbiliomycetes</taxon>
        <taxon>Orbiliales</taxon>
        <taxon>Orbiliaceae</taxon>
        <taxon>Drechslerella</taxon>
    </lineage>
</organism>
<gene>
    <name evidence="3" type="ORF">Dda_2490</name>
</gene>
<accession>A0AAD6J0I4</accession>
<dbReference type="EMBL" id="JAQGDS010000003">
    <property type="protein sequence ID" value="KAJ6261692.1"/>
    <property type="molecule type" value="Genomic_DNA"/>
</dbReference>
<feature type="coiled-coil region" evidence="1">
    <location>
        <begin position="275"/>
        <end position="302"/>
    </location>
</feature>
<name>A0AAD6J0I4_DREDA</name>